<dbReference type="SUPFAM" id="SSF52540">
    <property type="entry name" value="P-loop containing nucleoside triphosphate hydrolases"/>
    <property type="match status" value="1"/>
</dbReference>
<evidence type="ECO:0000313" key="6">
    <source>
        <dbReference type="EMBL" id="KAG2595041.1"/>
    </source>
</evidence>
<organism evidence="6 7">
    <name type="scientific">Panicum virgatum</name>
    <name type="common">Blackwell switchgrass</name>
    <dbReference type="NCBI Taxonomy" id="38727"/>
    <lineage>
        <taxon>Eukaryota</taxon>
        <taxon>Viridiplantae</taxon>
        <taxon>Streptophyta</taxon>
        <taxon>Embryophyta</taxon>
        <taxon>Tracheophyta</taxon>
        <taxon>Spermatophyta</taxon>
        <taxon>Magnoliopsida</taxon>
        <taxon>Liliopsida</taxon>
        <taxon>Poales</taxon>
        <taxon>Poaceae</taxon>
        <taxon>PACMAD clade</taxon>
        <taxon>Panicoideae</taxon>
        <taxon>Panicodae</taxon>
        <taxon>Paniceae</taxon>
        <taxon>Panicinae</taxon>
        <taxon>Panicum</taxon>
        <taxon>Panicum sect. Hiantes</taxon>
    </lineage>
</organism>
<evidence type="ECO:0000256" key="2">
    <source>
        <dbReference type="ARBA" id="ARBA00022679"/>
    </source>
</evidence>
<evidence type="ECO:0000256" key="1">
    <source>
        <dbReference type="ARBA" id="ARBA00005771"/>
    </source>
</evidence>
<feature type="compositionally biased region" description="Pro residues" evidence="4">
    <location>
        <begin position="35"/>
        <end position="45"/>
    </location>
</feature>
<proteinExistence type="inferred from homology"/>
<comment type="caution">
    <text evidence="6">The sequence shown here is derived from an EMBL/GenBank/DDBJ whole genome shotgun (WGS) entry which is preliminary data.</text>
</comment>
<dbReference type="PANTHER" id="PTHR11783">
    <property type="entry name" value="SULFOTRANSFERASE SULT"/>
    <property type="match status" value="1"/>
</dbReference>
<name>A0A8T0S8X1_PANVG</name>
<dbReference type="Proteomes" id="UP000823388">
    <property type="component" value="Chromosome 5K"/>
</dbReference>
<accession>A0A8T0S8X1</accession>
<dbReference type="Pfam" id="PF00685">
    <property type="entry name" value="Sulfotransfer_1"/>
    <property type="match status" value="1"/>
</dbReference>
<keyword evidence="7" id="KW-1185">Reference proteome</keyword>
<protein>
    <recommendedName>
        <fullName evidence="3">Sulfotransferase</fullName>
        <ecNumber evidence="3">2.8.2.-</ecNumber>
    </recommendedName>
</protein>
<dbReference type="AlphaFoldDB" id="A0A8T0S8X1"/>
<dbReference type="Gene3D" id="3.40.50.300">
    <property type="entry name" value="P-loop containing nucleotide triphosphate hydrolases"/>
    <property type="match status" value="1"/>
</dbReference>
<sequence>MQARDARTAHGTHAMASGAADDDGTETQQQGAAPAPAPAAPPSTPPQEQEEEMAPAPALESLPLETRCPPFPLRQLNGFWLPEITLAAGVPALRARFTPRPTDVLLASFPKSGTTWLKALAFAARNRAAHPPSDPARHPLRRSNPHDLVRFLEVEFALAGGRSAAAAAALGDEFEALPSPRTIATHLPYSLLPERLRSGCRIVYVCRDPKDALVSTWLFTRKAAPAFGADAGGFAFREAFELFCEGRSICGPQWRHVREYWEESVRRPGAVLFLRYEEMLLAPRSSLRKLAEFMGCGFSGEEEEEGGAVDAIVELCSLGELKGAEVNRSGSGKLPIDNEAFFRKGGAGDWRNHMTPEMARRLDRIVDDELRGSGFAFAGSA</sequence>
<dbReference type="EMBL" id="CM029045">
    <property type="protein sequence ID" value="KAG2595041.1"/>
    <property type="molecule type" value="Genomic_DNA"/>
</dbReference>
<dbReference type="GO" id="GO:0008146">
    <property type="term" value="F:sulfotransferase activity"/>
    <property type="evidence" value="ECO:0007669"/>
    <property type="project" value="InterPro"/>
</dbReference>
<evidence type="ECO:0000259" key="5">
    <source>
        <dbReference type="Pfam" id="PF00685"/>
    </source>
</evidence>
<dbReference type="OrthoDB" id="205623at2759"/>
<evidence type="ECO:0000256" key="4">
    <source>
        <dbReference type="SAM" id="MobiDB-lite"/>
    </source>
</evidence>
<feature type="domain" description="Sulfotransferase" evidence="5">
    <location>
        <begin position="101"/>
        <end position="374"/>
    </location>
</feature>
<gene>
    <name evidence="6" type="ORF">PVAP13_5KG046500</name>
</gene>
<keyword evidence="2 3" id="KW-0808">Transferase</keyword>
<dbReference type="InterPro" id="IPR027417">
    <property type="entry name" value="P-loop_NTPase"/>
</dbReference>
<dbReference type="EC" id="2.8.2.-" evidence="3"/>
<reference evidence="6" key="1">
    <citation type="submission" date="2020-05" db="EMBL/GenBank/DDBJ databases">
        <title>WGS assembly of Panicum virgatum.</title>
        <authorList>
            <person name="Lovell J.T."/>
            <person name="Jenkins J."/>
            <person name="Shu S."/>
            <person name="Juenger T.E."/>
            <person name="Schmutz J."/>
        </authorList>
    </citation>
    <scope>NUCLEOTIDE SEQUENCE</scope>
    <source>
        <strain evidence="6">AP13</strain>
    </source>
</reference>
<evidence type="ECO:0000313" key="7">
    <source>
        <dbReference type="Proteomes" id="UP000823388"/>
    </source>
</evidence>
<feature type="region of interest" description="Disordered" evidence="4">
    <location>
        <begin position="1"/>
        <end position="56"/>
    </location>
</feature>
<comment type="similarity">
    <text evidence="1 3">Belongs to the sulfotransferase 1 family.</text>
</comment>
<dbReference type="InterPro" id="IPR000863">
    <property type="entry name" value="Sulfotransferase_dom"/>
</dbReference>
<evidence type="ECO:0000256" key="3">
    <source>
        <dbReference type="RuleBase" id="RU361155"/>
    </source>
</evidence>